<feature type="signal peptide" evidence="3">
    <location>
        <begin position="1"/>
        <end position="20"/>
    </location>
</feature>
<reference evidence="4 5" key="1">
    <citation type="journal article" date="2007" name="Nature">
        <title>Evolution of genes and genomes on the Drosophila phylogeny.</title>
        <authorList>
            <consortium name="Drosophila 12 Genomes Consortium"/>
            <person name="Clark A.G."/>
            <person name="Eisen M.B."/>
            <person name="Smith D.R."/>
            <person name="Bergman C.M."/>
            <person name="Oliver B."/>
            <person name="Markow T.A."/>
            <person name="Kaufman T.C."/>
            <person name="Kellis M."/>
            <person name="Gelbart W."/>
            <person name="Iyer V.N."/>
            <person name="Pollard D.A."/>
            <person name="Sackton T.B."/>
            <person name="Larracuente A.M."/>
            <person name="Singh N.D."/>
            <person name="Abad J.P."/>
            <person name="Abt D.N."/>
            <person name="Adryan B."/>
            <person name="Aguade M."/>
            <person name="Akashi H."/>
            <person name="Anderson W.W."/>
            <person name="Aquadro C.F."/>
            <person name="Ardell D.H."/>
            <person name="Arguello R."/>
            <person name="Artieri C.G."/>
            <person name="Barbash D.A."/>
            <person name="Barker D."/>
            <person name="Barsanti P."/>
            <person name="Batterham P."/>
            <person name="Batzoglou S."/>
            <person name="Begun D."/>
            <person name="Bhutkar A."/>
            <person name="Blanco E."/>
            <person name="Bosak S.A."/>
            <person name="Bradley R.K."/>
            <person name="Brand A.D."/>
            <person name="Brent M.R."/>
            <person name="Brooks A.N."/>
            <person name="Brown R.H."/>
            <person name="Butlin R.K."/>
            <person name="Caggese C."/>
            <person name="Calvi B.R."/>
            <person name="Bernardo de Carvalho A."/>
            <person name="Caspi A."/>
            <person name="Castrezana S."/>
            <person name="Celniker S.E."/>
            <person name="Chang J.L."/>
            <person name="Chapple C."/>
            <person name="Chatterji S."/>
            <person name="Chinwalla A."/>
            <person name="Civetta A."/>
            <person name="Clifton S.W."/>
            <person name="Comeron J.M."/>
            <person name="Costello J.C."/>
            <person name="Coyne J.A."/>
            <person name="Daub J."/>
            <person name="David R.G."/>
            <person name="Delcher A.L."/>
            <person name="Delehaunty K."/>
            <person name="Do C.B."/>
            <person name="Ebling H."/>
            <person name="Edwards K."/>
            <person name="Eickbush T."/>
            <person name="Evans J.D."/>
            <person name="Filipski A."/>
            <person name="Findeiss S."/>
            <person name="Freyhult E."/>
            <person name="Fulton L."/>
            <person name="Fulton R."/>
            <person name="Garcia A.C."/>
            <person name="Gardiner A."/>
            <person name="Garfield D.A."/>
            <person name="Garvin B.E."/>
            <person name="Gibson G."/>
            <person name="Gilbert D."/>
            <person name="Gnerre S."/>
            <person name="Godfrey J."/>
            <person name="Good R."/>
            <person name="Gotea V."/>
            <person name="Gravely B."/>
            <person name="Greenberg A.J."/>
            <person name="Griffiths-Jones S."/>
            <person name="Gross S."/>
            <person name="Guigo R."/>
            <person name="Gustafson E.A."/>
            <person name="Haerty W."/>
            <person name="Hahn M.W."/>
            <person name="Halligan D.L."/>
            <person name="Halpern A.L."/>
            <person name="Halter G.M."/>
            <person name="Han M.V."/>
            <person name="Heger A."/>
            <person name="Hillier L."/>
            <person name="Hinrichs A.S."/>
            <person name="Holmes I."/>
            <person name="Hoskins R.A."/>
            <person name="Hubisz M.J."/>
            <person name="Hultmark D."/>
            <person name="Huntley M.A."/>
            <person name="Jaffe D.B."/>
            <person name="Jagadeeshan S."/>
            <person name="Jeck W.R."/>
            <person name="Johnson J."/>
            <person name="Jones C.D."/>
            <person name="Jordan W.C."/>
            <person name="Karpen G.H."/>
            <person name="Kataoka E."/>
            <person name="Keightley P.D."/>
            <person name="Kheradpour P."/>
            <person name="Kirkness E.F."/>
            <person name="Koerich L.B."/>
            <person name="Kristiansen K."/>
            <person name="Kudrna D."/>
            <person name="Kulathinal R.J."/>
            <person name="Kumar S."/>
            <person name="Kwok R."/>
            <person name="Lander E."/>
            <person name="Langley C.H."/>
            <person name="Lapoint R."/>
            <person name="Lazzaro B.P."/>
            <person name="Lee S.J."/>
            <person name="Levesque L."/>
            <person name="Li R."/>
            <person name="Lin C.F."/>
            <person name="Lin M.F."/>
            <person name="Lindblad-Toh K."/>
            <person name="Llopart A."/>
            <person name="Long M."/>
            <person name="Low L."/>
            <person name="Lozovsky E."/>
            <person name="Lu J."/>
            <person name="Luo M."/>
            <person name="Machado C.A."/>
            <person name="Makalowski W."/>
            <person name="Marzo M."/>
            <person name="Matsuda M."/>
            <person name="Matzkin L."/>
            <person name="McAllister B."/>
            <person name="McBride C.S."/>
            <person name="McKernan B."/>
            <person name="McKernan K."/>
            <person name="Mendez-Lago M."/>
            <person name="Minx P."/>
            <person name="Mollenhauer M.U."/>
            <person name="Montooth K."/>
            <person name="Mount S.M."/>
            <person name="Mu X."/>
            <person name="Myers E."/>
            <person name="Negre B."/>
            <person name="Newfeld S."/>
            <person name="Nielsen R."/>
            <person name="Noor M.A."/>
            <person name="O'Grady P."/>
            <person name="Pachter L."/>
            <person name="Papaceit M."/>
            <person name="Parisi M.J."/>
            <person name="Parisi M."/>
            <person name="Parts L."/>
            <person name="Pedersen J.S."/>
            <person name="Pesole G."/>
            <person name="Phillippy A.M."/>
            <person name="Ponting C.P."/>
            <person name="Pop M."/>
            <person name="Porcelli D."/>
            <person name="Powell J.R."/>
            <person name="Prohaska S."/>
            <person name="Pruitt K."/>
            <person name="Puig M."/>
            <person name="Quesneville H."/>
            <person name="Ram K.R."/>
            <person name="Rand D."/>
            <person name="Rasmussen M.D."/>
            <person name="Reed L.K."/>
            <person name="Reenan R."/>
            <person name="Reily A."/>
            <person name="Remington K.A."/>
            <person name="Rieger T.T."/>
            <person name="Ritchie M.G."/>
            <person name="Robin C."/>
            <person name="Rogers Y.H."/>
            <person name="Rohde C."/>
            <person name="Rozas J."/>
            <person name="Rubenfield M.J."/>
            <person name="Ruiz A."/>
            <person name="Russo S."/>
            <person name="Salzberg S.L."/>
            <person name="Sanchez-Gracia A."/>
            <person name="Saranga D.J."/>
            <person name="Sato H."/>
            <person name="Schaeffer S.W."/>
            <person name="Schatz M.C."/>
            <person name="Schlenke T."/>
            <person name="Schwartz R."/>
            <person name="Segarra C."/>
            <person name="Singh R.S."/>
            <person name="Sirot L."/>
            <person name="Sirota M."/>
            <person name="Sisneros N.B."/>
            <person name="Smith C.D."/>
            <person name="Smith T.F."/>
            <person name="Spieth J."/>
            <person name="Stage D.E."/>
            <person name="Stark A."/>
            <person name="Stephan W."/>
            <person name="Strausberg R.L."/>
            <person name="Strempel S."/>
            <person name="Sturgill D."/>
            <person name="Sutton G."/>
            <person name="Sutton G.G."/>
            <person name="Tao W."/>
            <person name="Teichmann S."/>
            <person name="Tobari Y.N."/>
            <person name="Tomimura Y."/>
            <person name="Tsolas J.M."/>
            <person name="Valente V.L."/>
            <person name="Venter E."/>
            <person name="Venter J.C."/>
            <person name="Vicario S."/>
            <person name="Vieira F.G."/>
            <person name="Vilella A.J."/>
            <person name="Villasante A."/>
            <person name="Walenz B."/>
            <person name="Wang J."/>
            <person name="Wasserman M."/>
            <person name="Watts T."/>
            <person name="Wilson D."/>
            <person name="Wilson R.K."/>
            <person name="Wing R.A."/>
            <person name="Wolfner M.F."/>
            <person name="Wong A."/>
            <person name="Wong G.K."/>
            <person name="Wu C.I."/>
            <person name="Wu G."/>
            <person name="Yamamoto D."/>
            <person name="Yang H.P."/>
            <person name="Yang S.P."/>
            <person name="Yorke J.A."/>
            <person name="Yoshida K."/>
            <person name="Zdobnov E."/>
            <person name="Zhang P."/>
            <person name="Zhang Y."/>
            <person name="Zimin A.V."/>
            <person name="Baldwin J."/>
            <person name="Abdouelleil A."/>
            <person name="Abdulkadir J."/>
            <person name="Abebe A."/>
            <person name="Abera B."/>
            <person name="Abreu J."/>
            <person name="Acer S.C."/>
            <person name="Aftuck L."/>
            <person name="Alexander A."/>
            <person name="An P."/>
            <person name="Anderson E."/>
            <person name="Anderson S."/>
            <person name="Arachi H."/>
            <person name="Azer M."/>
            <person name="Bachantsang P."/>
            <person name="Barry A."/>
            <person name="Bayul T."/>
            <person name="Berlin A."/>
            <person name="Bessette D."/>
            <person name="Bloom T."/>
            <person name="Blye J."/>
            <person name="Boguslavskiy L."/>
            <person name="Bonnet C."/>
            <person name="Boukhgalter B."/>
            <person name="Bourzgui I."/>
            <person name="Brown A."/>
            <person name="Cahill P."/>
            <person name="Channer S."/>
            <person name="Cheshatsang Y."/>
            <person name="Chuda L."/>
            <person name="Citroen M."/>
            <person name="Collymore A."/>
            <person name="Cooke P."/>
            <person name="Costello M."/>
            <person name="D'Aco K."/>
            <person name="Daza R."/>
            <person name="De Haan G."/>
            <person name="DeGray S."/>
            <person name="DeMaso C."/>
            <person name="Dhargay N."/>
            <person name="Dooley K."/>
            <person name="Dooley E."/>
            <person name="Doricent M."/>
            <person name="Dorje P."/>
            <person name="Dorjee K."/>
            <person name="Dupes A."/>
            <person name="Elong R."/>
            <person name="Falk J."/>
            <person name="Farina A."/>
            <person name="Faro S."/>
            <person name="Ferguson D."/>
            <person name="Fisher S."/>
            <person name="Foley C.D."/>
            <person name="Franke A."/>
            <person name="Friedrich D."/>
            <person name="Gadbois L."/>
            <person name="Gearin G."/>
            <person name="Gearin C.R."/>
            <person name="Giannoukos G."/>
            <person name="Goode T."/>
            <person name="Graham J."/>
            <person name="Grandbois E."/>
            <person name="Grewal S."/>
            <person name="Gyaltsen K."/>
            <person name="Hafez N."/>
            <person name="Hagos B."/>
            <person name="Hall J."/>
            <person name="Henson C."/>
            <person name="Hollinger A."/>
            <person name="Honan T."/>
            <person name="Huard M.D."/>
            <person name="Hughes L."/>
            <person name="Hurhula B."/>
            <person name="Husby M.E."/>
            <person name="Kamat A."/>
            <person name="Kanga B."/>
            <person name="Kashin S."/>
            <person name="Khazanovich D."/>
            <person name="Kisner P."/>
            <person name="Lance K."/>
            <person name="Lara M."/>
            <person name="Lee W."/>
            <person name="Lennon N."/>
            <person name="Letendre F."/>
            <person name="LeVine R."/>
            <person name="Lipovsky A."/>
            <person name="Liu X."/>
            <person name="Liu J."/>
            <person name="Liu S."/>
            <person name="Lokyitsang T."/>
            <person name="Lokyitsang Y."/>
            <person name="Lubonja R."/>
            <person name="Lui A."/>
            <person name="MacDonald P."/>
            <person name="Magnisalis V."/>
            <person name="Maru K."/>
            <person name="Matthews C."/>
            <person name="McCusker W."/>
            <person name="McDonough S."/>
            <person name="Mehta T."/>
            <person name="Meldrim J."/>
            <person name="Meneus L."/>
            <person name="Mihai O."/>
            <person name="Mihalev A."/>
            <person name="Mihova T."/>
            <person name="Mittelman R."/>
            <person name="Mlenga V."/>
            <person name="Montmayeur A."/>
            <person name="Mulrain L."/>
            <person name="Navidi A."/>
            <person name="Naylor J."/>
            <person name="Negash T."/>
            <person name="Nguyen T."/>
            <person name="Nguyen N."/>
            <person name="Nicol R."/>
            <person name="Norbu C."/>
            <person name="Norbu N."/>
            <person name="Novod N."/>
            <person name="O'Neill B."/>
            <person name="Osman S."/>
            <person name="Markiewicz E."/>
            <person name="Oyono O.L."/>
            <person name="Patti C."/>
            <person name="Phunkhang P."/>
            <person name="Pierre F."/>
            <person name="Priest M."/>
            <person name="Raghuraman S."/>
            <person name="Rege F."/>
            <person name="Reyes R."/>
            <person name="Rise C."/>
            <person name="Rogov P."/>
            <person name="Ross K."/>
            <person name="Ryan E."/>
            <person name="Settipalli S."/>
            <person name="Shea T."/>
            <person name="Sherpa N."/>
            <person name="Shi L."/>
            <person name="Shih D."/>
            <person name="Sparrow T."/>
            <person name="Spaulding J."/>
            <person name="Stalker J."/>
            <person name="Stange-Thomann N."/>
            <person name="Stavropoulos S."/>
            <person name="Stone C."/>
            <person name="Strader C."/>
            <person name="Tesfaye S."/>
            <person name="Thomson T."/>
            <person name="Thoulutsang Y."/>
            <person name="Thoulutsang D."/>
            <person name="Topham K."/>
            <person name="Topping I."/>
            <person name="Tsamla T."/>
            <person name="Vassiliev H."/>
            <person name="Vo A."/>
            <person name="Wangchuk T."/>
            <person name="Wangdi T."/>
            <person name="Weiand M."/>
            <person name="Wilkinson J."/>
            <person name="Wilson A."/>
            <person name="Yadav S."/>
            <person name="Young G."/>
            <person name="Yu Q."/>
            <person name="Zembek L."/>
            <person name="Zhong D."/>
            <person name="Zimmer A."/>
            <person name="Zwirko Z."/>
            <person name="Jaffe D.B."/>
            <person name="Alvarez P."/>
            <person name="Brockman W."/>
            <person name="Butler J."/>
            <person name="Chin C."/>
            <person name="Gnerre S."/>
            <person name="Grabherr M."/>
            <person name="Kleber M."/>
            <person name="Mauceli E."/>
            <person name="MacCallum I."/>
        </authorList>
    </citation>
    <scope>NUCLEOTIDE SEQUENCE [LARGE SCALE GENOMIC DNA]</scope>
    <source>
        <strain evidence="5">Tucson 14030-0811.24</strain>
    </source>
</reference>
<evidence type="ECO:0000313" key="4">
    <source>
        <dbReference type="EMBL" id="KRG00141.1"/>
    </source>
</evidence>
<feature type="region of interest" description="Disordered" evidence="1">
    <location>
        <begin position="41"/>
        <end position="76"/>
    </location>
</feature>
<keyword evidence="2" id="KW-0472">Membrane</keyword>
<protein>
    <submittedName>
        <fullName evidence="4">Uncharacterized protein</fullName>
    </submittedName>
</protein>
<evidence type="ECO:0000256" key="3">
    <source>
        <dbReference type="SAM" id="SignalP"/>
    </source>
</evidence>
<dbReference type="KEGG" id="dwi:26529150"/>
<feature type="chain" id="PRO_5006387216" evidence="3">
    <location>
        <begin position="21"/>
        <end position="194"/>
    </location>
</feature>
<feature type="transmembrane region" description="Helical" evidence="2">
    <location>
        <begin position="117"/>
        <end position="140"/>
    </location>
</feature>
<name>A0A0Q9WW24_DROWI</name>
<keyword evidence="5" id="KW-1185">Reference proteome</keyword>
<dbReference type="Proteomes" id="UP000007798">
    <property type="component" value="Unassembled WGS sequence"/>
</dbReference>
<accession>A0A0Q9WW24</accession>
<proteinExistence type="predicted"/>
<evidence type="ECO:0000256" key="2">
    <source>
        <dbReference type="SAM" id="Phobius"/>
    </source>
</evidence>
<evidence type="ECO:0000313" key="5">
    <source>
        <dbReference type="Proteomes" id="UP000007798"/>
    </source>
</evidence>
<dbReference type="AlphaFoldDB" id="A0A0Q9WW24"/>
<dbReference type="EMBL" id="CH964272">
    <property type="protein sequence ID" value="KRG00141.1"/>
    <property type="molecule type" value="Genomic_DNA"/>
</dbReference>
<evidence type="ECO:0000256" key="1">
    <source>
        <dbReference type="SAM" id="MobiDB-lite"/>
    </source>
</evidence>
<keyword evidence="2" id="KW-0812">Transmembrane</keyword>
<dbReference type="InParanoid" id="A0A0Q9WW24"/>
<feature type="compositionally biased region" description="Pro residues" evidence="1">
    <location>
        <begin position="50"/>
        <end position="76"/>
    </location>
</feature>
<keyword evidence="3" id="KW-0732">Signal</keyword>
<dbReference type="STRING" id="7260.A0A0Q9WW24"/>
<dbReference type="OrthoDB" id="8029054at2759"/>
<keyword evidence="2" id="KW-1133">Transmembrane helix</keyword>
<sequence>MRKILLPVFVCAVQIALCSSEASFPQDTYVNALQNSHSTDFDNGGGYQYNPPPNNNYLPPPTAPAPVYGPPPQQPQPVYGPPPPFYKPAPPIPYQSHDSWFLEKLKSKINLFTLGKIMLKLLIFKKIVKFIGVICLLLFLPKLKNMFKDDVSMEDVEGMESKHGETEKDKLQQQIDDAYEFIMNSIEGFERKHL</sequence>
<organism evidence="4 5">
    <name type="scientific">Drosophila willistoni</name>
    <name type="common">Fruit fly</name>
    <dbReference type="NCBI Taxonomy" id="7260"/>
    <lineage>
        <taxon>Eukaryota</taxon>
        <taxon>Metazoa</taxon>
        <taxon>Ecdysozoa</taxon>
        <taxon>Arthropoda</taxon>
        <taxon>Hexapoda</taxon>
        <taxon>Insecta</taxon>
        <taxon>Pterygota</taxon>
        <taxon>Neoptera</taxon>
        <taxon>Endopterygota</taxon>
        <taxon>Diptera</taxon>
        <taxon>Brachycera</taxon>
        <taxon>Muscomorpha</taxon>
        <taxon>Ephydroidea</taxon>
        <taxon>Drosophilidae</taxon>
        <taxon>Drosophila</taxon>
        <taxon>Sophophora</taxon>
    </lineage>
</organism>
<gene>
    <name evidence="4" type="primary">Dwil\GK27148</name>
    <name evidence="4" type="ORF">Dwil_GK27148</name>
</gene>